<gene>
    <name evidence="8" type="ORF">QYM36_011108</name>
</gene>
<dbReference type="CDD" id="cd00096">
    <property type="entry name" value="Ig"/>
    <property type="match status" value="2"/>
</dbReference>
<organism evidence="8 9">
    <name type="scientific">Artemia franciscana</name>
    <name type="common">Brine shrimp</name>
    <name type="synonym">Artemia sanfranciscana</name>
    <dbReference type="NCBI Taxonomy" id="6661"/>
    <lineage>
        <taxon>Eukaryota</taxon>
        <taxon>Metazoa</taxon>
        <taxon>Ecdysozoa</taxon>
        <taxon>Arthropoda</taxon>
        <taxon>Crustacea</taxon>
        <taxon>Branchiopoda</taxon>
        <taxon>Anostraca</taxon>
        <taxon>Artemiidae</taxon>
        <taxon>Artemia</taxon>
    </lineage>
</organism>
<dbReference type="PANTHER" id="PTHR45080">
    <property type="entry name" value="CONTACTIN 5"/>
    <property type="match status" value="1"/>
</dbReference>
<evidence type="ECO:0000259" key="7">
    <source>
        <dbReference type="PROSITE" id="PS50835"/>
    </source>
</evidence>
<dbReference type="GO" id="GO:0005886">
    <property type="term" value="C:plasma membrane"/>
    <property type="evidence" value="ECO:0007669"/>
    <property type="project" value="TreeGrafter"/>
</dbReference>
<dbReference type="InterPro" id="IPR050958">
    <property type="entry name" value="Cell_Adh-Cytoskel_Orgn"/>
</dbReference>
<dbReference type="Proteomes" id="UP001187531">
    <property type="component" value="Unassembled WGS sequence"/>
</dbReference>
<evidence type="ECO:0000256" key="2">
    <source>
        <dbReference type="ARBA" id="ARBA00023157"/>
    </source>
</evidence>
<dbReference type="InterPro" id="IPR003598">
    <property type="entry name" value="Ig_sub2"/>
</dbReference>
<feature type="domain" description="Ig-like" evidence="7">
    <location>
        <begin position="148"/>
        <end position="223"/>
    </location>
</feature>
<keyword evidence="5" id="KW-0812">Transmembrane</keyword>
<evidence type="ECO:0000256" key="3">
    <source>
        <dbReference type="ARBA" id="ARBA00023319"/>
    </source>
</evidence>
<dbReference type="GO" id="GO:0007156">
    <property type="term" value="P:homophilic cell adhesion via plasma membrane adhesion molecules"/>
    <property type="evidence" value="ECO:0007669"/>
    <property type="project" value="TreeGrafter"/>
</dbReference>
<proteinExistence type="predicted"/>
<dbReference type="EMBL" id="JAVRJZ010000015">
    <property type="protein sequence ID" value="KAK2712307.1"/>
    <property type="molecule type" value="Genomic_DNA"/>
</dbReference>
<feature type="region of interest" description="Disordered" evidence="4">
    <location>
        <begin position="452"/>
        <end position="471"/>
    </location>
</feature>
<keyword evidence="9" id="KW-1185">Reference proteome</keyword>
<dbReference type="EMBL" id="JAVRJZ010000015">
    <property type="protein sequence ID" value="KAK2712306.1"/>
    <property type="molecule type" value="Genomic_DNA"/>
</dbReference>
<feature type="transmembrane region" description="Helical" evidence="5">
    <location>
        <begin position="364"/>
        <end position="386"/>
    </location>
</feature>
<keyword evidence="5" id="KW-1133">Transmembrane helix</keyword>
<protein>
    <recommendedName>
        <fullName evidence="7">Ig-like domain-containing protein</fullName>
    </recommendedName>
</protein>
<dbReference type="InterPro" id="IPR013098">
    <property type="entry name" value="Ig_I-set"/>
</dbReference>
<evidence type="ECO:0000313" key="9">
    <source>
        <dbReference type="Proteomes" id="UP001187531"/>
    </source>
</evidence>
<evidence type="ECO:0000256" key="1">
    <source>
        <dbReference type="ARBA" id="ARBA00022729"/>
    </source>
</evidence>
<reference evidence="8" key="1">
    <citation type="submission" date="2023-07" db="EMBL/GenBank/DDBJ databases">
        <title>Chromosome-level genome assembly of Artemia franciscana.</title>
        <authorList>
            <person name="Jo E."/>
        </authorList>
    </citation>
    <scope>NUCLEOTIDE SEQUENCE</scope>
    <source>
        <tissue evidence="8">Whole body</tissue>
    </source>
</reference>
<feature type="domain" description="Ig-like" evidence="7">
    <location>
        <begin position="244"/>
        <end position="349"/>
    </location>
</feature>
<keyword evidence="1 6" id="KW-0732">Signal</keyword>
<dbReference type="FunFam" id="2.60.40.10:FF:000032">
    <property type="entry name" value="palladin isoform X1"/>
    <property type="match status" value="1"/>
</dbReference>
<feature type="chain" id="PRO_5041851730" description="Ig-like domain-containing protein" evidence="6">
    <location>
        <begin position="21"/>
        <end position="540"/>
    </location>
</feature>
<dbReference type="Gene3D" id="2.60.40.10">
    <property type="entry name" value="Immunoglobulins"/>
    <property type="match status" value="3"/>
</dbReference>
<evidence type="ECO:0000256" key="4">
    <source>
        <dbReference type="SAM" id="MobiDB-lite"/>
    </source>
</evidence>
<dbReference type="PROSITE" id="PS50835">
    <property type="entry name" value="IG_LIKE"/>
    <property type="match status" value="3"/>
</dbReference>
<evidence type="ECO:0000256" key="6">
    <source>
        <dbReference type="SAM" id="SignalP"/>
    </source>
</evidence>
<feature type="signal peptide" evidence="6">
    <location>
        <begin position="1"/>
        <end position="20"/>
    </location>
</feature>
<keyword evidence="2" id="KW-1015">Disulfide bond</keyword>
<evidence type="ECO:0000313" key="8">
    <source>
        <dbReference type="EMBL" id="KAK2712307.1"/>
    </source>
</evidence>
<dbReference type="SMART" id="SM00409">
    <property type="entry name" value="IG"/>
    <property type="match status" value="3"/>
</dbReference>
<keyword evidence="5" id="KW-0472">Membrane</keyword>
<name>A0AA88HWN3_ARTSF</name>
<dbReference type="InterPro" id="IPR003599">
    <property type="entry name" value="Ig_sub"/>
</dbReference>
<dbReference type="InterPro" id="IPR013783">
    <property type="entry name" value="Ig-like_fold"/>
</dbReference>
<evidence type="ECO:0000256" key="5">
    <source>
        <dbReference type="SAM" id="Phobius"/>
    </source>
</evidence>
<keyword evidence="3" id="KW-0393">Immunoglobulin domain</keyword>
<dbReference type="SUPFAM" id="SSF48726">
    <property type="entry name" value="Immunoglobulin"/>
    <property type="match status" value="3"/>
</dbReference>
<dbReference type="AlphaFoldDB" id="A0AA88HWN3"/>
<dbReference type="SMART" id="SM00408">
    <property type="entry name" value="IGc2"/>
    <property type="match status" value="3"/>
</dbReference>
<dbReference type="InterPro" id="IPR036179">
    <property type="entry name" value="Ig-like_dom_sf"/>
</dbReference>
<dbReference type="InterPro" id="IPR007110">
    <property type="entry name" value="Ig-like_dom"/>
</dbReference>
<dbReference type="Pfam" id="PF13927">
    <property type="entry name" value="Ig_3"/>
    <property type="match status" value="1"/>
</dbReference>
<accession>A0AA88HWN3</accession>
<comment type="caution">
    <text evidence="8">The sequence shown here is derived from an EMBL/GenBank/DDBJ whole genome shotgun (WGS) entry which is preliminary data.</text>
</comment>
<feature type="domain" description="Ig-like" evidence="7">
    <location>
        <begin position="36"/>
        <end position="130"/>
    </location>
</feature>
<dbReference type="PANTHER" id="PTHR45080:SF8">
    <property type="entry name" value="IG-LIKE DOMAIN-CONTAINING PROTEIN"/>
    <property type="match status" value="1"/>
</dbReference>
<dbReference type="Pfam" id="PF07679">
    <property type="entry name" value="I-set"/>
    <property type="match status" value="2"/>
</dbReference>
<sequence>MNLNVSWHLWFISLLSLVAPETRNQKHRTSEKSALPERLIDSETVLNYAVGQTARLVCPFRKHPSILYNWQKVFPNENHYVAVLDSRFETKEGGRVLKVRGITERDGGTYKCTAVTGYGSEDAIIYVYVSGPGIKDRESSKQLQAEAPSIISISPEVSHRDKLVKMVGKSMMLTCEVRGVPVPSIRWEKDGELIRSSIGPSGSLIIEKTNRDHSGNYSCIASNFFGMMKHTFIVLIVEKQPGKPEIIQVSSSRKEIREGYQATLQCKVRSEDSMIQINWFKWIERPLKDQDVLWYNGKAYSKESEVSFSKINEGEYLSKLPLGPVALSQAGTYACFAISSVGFDTKKIHVPVLPEEKKKDELKVLLIVFAVFSALISFGCCICHYIRTSSKPIQVTERCSKDITGPNIHIDESCVKSKLENLNNEKSDTRSTWGSRTYSYNQFPLFHDCSQKDSTEGPCTPPPSKATSGSLITSQSSLLQEGLTQKCSTPPVGYRQPQNSSVSSIPSSVMHCDLEYEYEKICDNGSSISRHKEDSRSLYV</sequence>